<sequence>MKQHCFKNRIRRTCMYRLGKGNLRVPKLARPVYLIGCGLTDYRKAYPEKQSWELGMDAMRMAVKDHLKMDPRKFKEMVNFVIYSHFADHFSDQLLAAAKMHDYLGFEPLPNLEIKTGGATGGSAVLTAVMTVGSGMASVVPVVGWERMDEVSTRQGNAYIASAACKDFESPENWLYATYYALMMTRYLKENKIPREILARIAQKNHHYARFSPYTQMPGDYTLEEIINTKVVSAPLTFLECCQMSVGAACVIVADEDAIEEFEKENIKIQPVKVIGIHGGSDTLRTADRRPMDINEYLLPNETQETYKNRMVDYPGFTAFRAARFAAMKAYAMAGITDPVKDLDILETHDAFTVSDIQTYEDIGLRPYGRGAEFMESGEAYFEGALPTNLSGGLIGGMHSVGATGIFQIAEIVWQLQNRWTEFHADEKYWRKFGKTKPKDFKNLQVKGARRGAAISHAGTGSHVTMAILEEAWR</sequence>
<evidence type="ECO:0000259" key="2">
    <source>
        <dbReference type="Pfam" id="PF22691"/>
    </source>
</evidence>
<organism evidence="3 4">
    <name type="scientific">Candidatus Niyogibacteria bacterium CG10_big_fil_rev_8_21_14_0_10_46_36</name>
    <dbReference type="NCBI Taxonomy" id="1974726"/>
    <lineage>
        <taxon>Bacteria</taxon>
        <taxon>Candidatus Niyogiibacteriota</taxon>
    </lineage>
</organism>
<protein>
    <submittedName>
        <fullName evidence="3">Acetyl-CoA acetyltransferase</fullName>
        <ecNumber evidence="3">2.3.1.9</ecNumber>
    </submittedName>
</protein>
<evidence type="ECO:0000259" key="1">
    <source>
        <dbReference type="Pfam" id="PF00108"/>
    </source>
</evidence>
<dbReference type="EC" id="2.3.1.9" evidence="3"/>
<gene>
    <name evidence="3" type="ORF">COU47_04400</name>
</gene>
<dbReference type="GO" id="GO:0003985">
    <property type="term" value="F:acetyl-CoA C-acetyltransferase activity"/>
    <property type="evidence" value="ECO:0007669"/>
    <property type="project" value="UniProtKB-EC"/>
</dbReference>
<evidence type="ECO:0000313" key="4">
    <source>
        <dbReference type="Proteomes" id="UP000231503"/>
    </source>
</evidence>
<reference evidence="4" key="1">
    <citation type="submission" date="2017-09" db="EMBL/GenBank/DDBJ databases">
        <title>Depth-based differentiation of microbial function through sediment-hosted aquifers and enrichment of novel symbionts in the deep terrestrial subsurface.</title>
        <authorList>
            <person name="Probst A.J."/>
            <person name="Ladd B."/>
            <person name="Jarett J.K."/>
            <person name="Geller-Mcgrath D.E."/>
            <person name="Sieber C.M.K."/>
            <person name="Emerson J.B."/>
            <person name="Anantharaman K."/>
            <person name="Thomas B.C."/>
            <person name="Malmstrom R."/>
            <person name="Stieglmeier M."/>
            <person name="Klingl A."/>
            <person name="Woyke T."/>
            <person name="Ryan C.M."/>
            <person name="Banfield J.F."/>
        </authorList>
    </citation>
    <scope>NUCLEOTIDE SEQUENCE [LARGE SCALE GENOMIC DNA]</scope>
</reference>
<name>A0A2H0TEB4_9BACT</name>
<dbReference type="InterPro" id="IPR055140">
    <property type="entry name" value="Thiolase_C_2"/>
</dbReference>
<keyword evidence="3" id="KW-0012">Acyltransferase</keyword>
<dbReference type="InterPro" id="IPR016039">
    <property type="entry name" value="Thiolase-like"/>
</dbReference>
<proteinExistence type="predicted"/>
<dbReference type="InterPro" id="IPR020616">
    <property type="entry name" value="Thiolase_N"/>
</dbReference>
<dbReference type="EMBL" id="PFCO01000009">
    <property type="protein sequence ID" value="PIR69304.1"/>
    <property type="molecule type" value="Genomic_DNA"/>
</dbReference>
<dbReference type="PANTHER" id="PTHR42870">
    <property type="entry name" value="ACETYL-COA C-ACETYLTRANSFERASE"/>
    <property type="match status" value="1"/>
</dbReference>
<feature type="domain" description="Thiolase N-terminal" evidence="1">
    <location>
        <begin position="45"/>
        <end position="213"/>
    </location>
</feature>
<dbReference type="Pfam" id="PF00108">
    <property type="entry name" value="Thiolase_N"/>
    <property type="match status" value="1"/>
</dbReference>
<dbReference type="Pfam" id="PF22691">
    <property type="entry name" value="Thiolase_C_1"/>
    <property type="match status" value="1"/>
</dbReference>
<keyword evidence="3" id="KW-0808">Transferase</keyword>
<dbReference type="AlphaFoldDB" id="A0A2H0TEB4"/>
<evidence type="ECO:0000313" key="3">
    <source>
        <dbReference type="EMBL" id="PIR69304.1"/>
    </source>
</evidence>
<dbReference type="Proteomes" id="UP000231503">
    <property type="component" value="Unassembled WGS sequence"/>
</dbReference>
<feature type="domain" description="Thiolase C-terminal" evidence="2">
    <location>
        <begin position="307"/>
        <end position="421"/>
    </location>
</feature>
<dbReference type="CDD" id="cd00829">
    <property type="entry name" value="SCP-x_thiolase"/>
    <property type="match status" value="1"/>
</dbReference>
<accession>A0A2H0TEB4</accession>
<comment type="caution">
    <text evidence="3">The sequence shown here is derived from an EMBL/GenBank/DDBJ whole genome shotgun (WGS) entry which is preliminary data.</text>
</comment>
<dbReference type="PANTHER" id="PTHR42870:SF1">
    <property type="entry name" value="NON-SPECIFIC LIPID-TRANSFER PROTEIN-LIKE 2"/>
    <property type="match status" value="1"/>
</dbReference>
<dbReference type="Gene3D" id="3.40.47.10">
    <property type="match status" value="1"/>
</dbReference>
<dbReference type="SUPFAM" id="SSF53901">
    <property type="entry name" value="Thiolase-like"/>
    <property type="match status" value="2"/>
</dbReference>